<dbReference type="Gene3D" id="1.10.940.10">
    <property type="entry name" value="NusB-like"/>
    <property type="match status" value="1"/>
</dbReference>
<name>A0A4R2NFU4_9BURK</name>
<keyword evidence="10" id="KW-1185">Reference proteome</keyword>
<dbReference type="InterPro" id="IPR035926">
    <property type="entry name" value="NusB-like_sf"/>
</dbReference>
<dbReference type="Proteomes" id="UP000295182">
    <property type="component" value="Unassembled WGS sequence"/>
</dbReference>
<dbReference type="SUPFAM" id="SSF48013">
    <property type="entry name" value="NusB-like"/>
    <property type="match status" value="1"/>
</dbReference>
<evidence type="ECO:0000313" key="10">
    <source>
        <dbReference type="Proteomes" id="UP000295182"/>
    </source>
</evidence>
<dbReference type="Pfam" id="PF01029">
    <property type="entry name" value="NusB"/>
    <property type="match status" value="1"/>
</dbReference>
<evidence type="ECO:0000313" key="9">
    <source>
        <dbReference type="EMBL" id="TCP20157.1"/>
    </source>
</evidence>
<evidence type="ECO:0000256" key="4">
    <source>
        <dbReference type="ARBA" id="ARBA00023015"/>
    </source>
</evidence>
<comment type="caution">
    <text evidence="9">The sequence shown here is derived from an EMBL/GenBank/DDBJ whole genome shotgun (WGS) entry which is preliminary data.</text>
</comment>
<dbReference type="InterPro" id="IPR006027">
    <property type="entry name" value="NusB_RsmB_TIM44"/>
</dbReference>
<dbReference type="OrthoDB" id="9789556at2"/>
<feature type="compositionally biased region" description="Polar residues" evidence="7">
    <location>
        <begin position="14"/>
        <end position="24"/>
    </location>
</feature>
<keyword evidence="2 6" id="KW-0889">Transcription antitermination</keyword>
<dbReference type="HAMAP" id="MF_00073">
    <property type="entry name" value="NusB"/>
    <property type="match status" value="1"/>
</dbReference>
<dbReference type="AlphaFoldDB" id="A0A4R2NFU4"/>
<dbReference type="GO" id="GO:0006353">
    <property type="term" value="P:DNA-templated transcription termination"/>
    <property type="evidence" value="ECO:0007669"/>
    <property type="project" value="UniProtKB-UniRule"/>
</dbReference>
<evidence type="ECO:0000256" key="3">
    <source>
        <dbReference type="ARBA" id="ARBA00022884"/>
    </source>
</evidence>
<gene>
    <name evidence="6" type="primary">nusB</name>
    <name evidence="9" type="ORF">EV674_102125</name>
</gene>
<protein>
    <recommendedName>
        <fullName evidence="6">Transcription antitermination protein NusB</fullName>
    </recommendedName>
    <alternativeName>
        <fullName evidence="6">Antitermination factor NusB</fullName>
    </alternativeName>
</protein>
<dbReference type="PANTHER" id="PTHR11078">
    <property type="entry name" value="N UTILIZATION SUBSTANCE PROTEIN B-RELATED"/>
    <property type="match status" value="1"/>
</dbReference>
<dbReference type="GO" id="GO:0031564">
    <property type="term" value="P:transcription antitermination"/>
    <property type="evidence" value="ECO:0007669"/>
    <property type="project" value="UniProtKB-KW"/>
</dbReference>
<dbReference type="GO" id="GO:0003723">
    <property type="term" value="F:RNA binding"/>
    <property type="evidence" value="ECO:0007669"/>
    <property type="project" value="UniProtKB-UniRule"/>
</dbReference>
<dbReference type="InterPro" id="IPR011605">
    <property type="entry name" value="NusB_fam"/>
</dbReference>
<dbReference type="NCBIfam" id="TIGR01951">
    <property type="entry name" value="nusB"/>
    <property type="match status" value="1"/>
</dbReference>
<reference evidence="9 10" key="1">
    <citation type="submission" date="2019-03" db="EMBL/GenBank/DDBJ databases">
        <title>Genomic Encyclopedia of Type Strains, Phase IV (KMG-IV): sequencing the most valuable type-strain genomes for metagenomic binning, comparative biology and taxonomic classification.</title>
        <authorList>
            <person name="Goeker M."/>
        </authorList>
    </citation>
    <scope>NUCLEOTIDE SEQUENCE [LARGE SCALE GENOMIC DNA]</scope>
    <source>
        <strain evidence="9 10">DSM 1837</strain>
    </source>
</reference>
<dbReference type="PANTHER" id="PTHR11078:SF3">
    <property type="entry name" value="ANTITERMINATION NUSB DOMAIN-CONTAINING PROTEIN"/>
    <property type="match status" value="1"/>
</dbReference>
<feature type="region of interest" description="Disordered" evidence="7">
    <location>
        <begin position="169"/>
        <end position="209"/>
    </location>
</feature>
<evidence type="ECO:0000256" key="2">
    <source>
        <dbReference type="ARBA" id="ARBA00022814"/>
    </source>
</evidence>
<feature type="compositionally biased region" description="Low complexity" evidence="7">
    <location>
        <begin position="170"/>
        <end position="209"/>
    </location>
</feature>
<accession>A0A4R2NFU4</accession>
<comment type="similarity">
    <text evidence="1 6">Belongs to the NusB family.</text>
</comment>
<feature type="compositionally biased region" description="Low complexity" evidence="7">
    <location>
        <begin position="1"/>
        <end position="13"/>
    </location>
</feature>
<proteinExistence type="inferred from homology"/>
<dbReference type="EMBL" id="SLXH01000002">
    <property type="protein sequence ID" value="TCP20157.1"/>
    <property type="molecule type" value="Genomic_DNA"/>
</dbReference>
<evidence type="ECO:0000259" key="8">
    <source>
        <dbReference type="Pfam" id="PF01029"/>
    </source>
</evidence>
<organism evidence="9 10">
    <name type="scientific">Simplicispira metamorpha</name>
    <dbReference type="NCBI Taxonomy" id="80881"/>
    <lineage>
        <taxon>Bacteria</taxon>
        <taxon>Pseudomonadati</taxon>
        <taxon>Pseudomonadota</taxon>
        <taxon>Betaproteobacteria</taxon>
        <taxon>Burkholderiales</taxon>
        <taxon>Comamonadaceae</taxon>
        <taxon>Simplicispira</taxon>
    </lineage>
</organism>
<evidence type="ECO:0000256" key="6">
    <source>
        <dbReference type="HAMAP-Rule" id="MF_00073"/>
    </source>
</evidence>
<evidence type="ECO:0000256" key="1">
    <source>
        <dbReference type="ARBA" id="ARBA00005952"/>
    </source>
</evidence>
<comment type="function">
    <text evidence="6">Involved in transcription antitermination. Required for transcription of ribosomal RNA (rRNA) genes. Binds specifically to the boxA antiterminator sequence of the ribosomal RNA (rrn) operons.</text>
</comment>
<evidence type="ECO:0000256" key="7">
    <source>
        <dbReference type="SAM" id="MobiDB-lite"/>
    </source>
</evidence>
<dbReference type="GO" id="GO:0005829">
    <property type="term" value="C:cytosol"/>
    <property type="evidence" value="ECO:0007669"/>
    <property type="project" value="TreeGrafter"/>
</dbReference>
<keyword evidence="5 6" id="KW-0804">Transcription</keyword>
<feature type="domain" description="NusB/RsmB/TIM44" evidence="8">
    <location>
        <begin position="36"/>
        <end position="158"/>
    </location>
</feature>
<sequence length="226" mass="23350">MSEHNPAAPAQAPRQSRTGLTSTGARKAAAKSGRTRAREFVLQALYQHLVGGNSAESIDAFTRDLSGFHKADAAHYNAVLHGCISTAADLDALITPLLDRKMAEISPIEHAAMWIGTFELQHCHDVPWRVVLNECIELAKEFGGTDGHKYVNGVLGGLAPRLRSAEVARDAAAPARGAAPARDNASAHTSDTPVDNAAASAPADAPVDAPIGDAASAVAAPSAPAA</sequence>
<keyword evidence="4 6" id="KW-0805">Transcription regulation</keyword>
<evidence type="ECO:0000256" key="5">
    <source>
        <dbReference type="ARBA" id="ARBA00023163"/>
    </source>
</evidence>
<feature type="region of interest" description="Disordered" evidence="7">
    <location>
        <begin position="1"/>
        <end position="32"/>
    </location>
</feature>
<keyword evidence="3 6" id="KW-0694">RNA-binding</keyword>